<comment type="subunit">
    <text evidence="1">Homodimer.</text>
</comment>
<keyword evidence="3" id="KW-0812">Transmembrane</keyword>
<evidence type="ECO:0000313" key="5">
    <source>
        <dbReference type="EMBL" id="EPE27785.1"/>
    </source>
</evidence>
<keyword evidence="3" id="KW-0472">Membrane</keyword>
<keyword evidence="6" id="KW-1185">Reference proteome</keyword>
<dbReference type="SUPFAM" id="SSF54909">
    <property type="entry name" value="Dimeric alpha+beta barrel"/>
    <property type="match status" value="1"/>
</dbReference>
<dbReference type="KEGG" id="glz:GLAREA_04576"/>
<accession>S3CQ30</accession>
<dbReference type="Pfam" id="PF07876">
    <property type="entry name" value="Dabb"/>
    <property type="match status" value="1"/>
</dbReference>
<name>S3CQ30_GLAL2</name>
<dbReference type="AlphaFoldDB" id="S3CQ30"/>
<dbReference type="RefSeq" id="XP_008085144.1">
    <property type="nucleotide sequence ID" value="XM_008086953.1"/>
</dbReference>
<gene>
    <name evidence="5" type="ORF">GLAREA_04576</name>
</gene>
<evidence type="ECO:0000256" key="3">
    <source>
        <dbReference type="SAM" id="Phobius"/>
    </source>
</evidence>
<dbReference type="OrthoDB" id="1601230at2759"/>
<dbReference type="eggNOG" id="ENOG502S73V">
    <property type="taxonomic scope" value="Eukaryota"/>
</dbReference>
<feature type="domain" description="Stress-response A/B barrel" evidence="4">
    <location>
        <begin position="95"/>
        <end position="197"/>
    </location>
</feature>
<reference evidence="5 6" key="1">
    <citation type="journal article" date="2013" name="BMC Genomics">
        <title>Genomics-driven discovery of the pneumocandin biosynthetic gene cluster in the fungus Glarea lozoyensis.</title>
        <authorList>
            <person name="Chen L."/>
            <person name="Yue Q."/>
            <person name="Zhang X."/>
            <person name="Xiang M."/>
            <person name="Wang C."/>
            <person name="Li S."/>
            <person name="Che Y."/>
            <person name="Ortiz-Lopez F.J."/>
            <person name="Bills G.F."/>
            <person name="Liu X."/>
            <person name="An Z."/>
        </authorList>
    </citation>
    <scope>NUCLEOTIDE SEQUENCE [LARGE SCALE GENOMIC DNA]</scope>
    <source>
        <strain evidence="6">ATCC 20868 / MF5171</strain>
    </source>
</reference>
<dbReference type="PANTHER" id="PTHR33178:SF10">
    <property type="entry name" value="STRESS-RESPONSE A_B BARREL DOMAIN-CONTAINING PROTEIN"/>
    <property type="match status" value="1"/>
</dbReference>
<dbReference type="InterPro" id="IPR013097">
    <property type="entry name" value="Dabb"/>
</dbReference>
<dbReference type="GeneID" id="19463631"/>
<feature type="compositionally biased region" description="Polar residues" evidence="2">
    <location>
        <begin position="1"/>
        <end position="13"/>
    </location>
</feature>
<dbReference type="PROSITE" id="PS51502">
    <property type="entry name" value="S_R_A_B_BARREL"/>
    <property type="match status" value="1"/>
</dbReference>
<evidence type="ECO:0000256" key="2">
    <source>
        <dbReference type="SAM" id="MobiDB-lite"/>
    </source>
</evidence>
<protein>
    <submittedName>
        <fullName evidence="5">Dimeric alpha+beta barrel</fullName>
    </submittedName>
</protein>
<feature type="transmembrane region" description="Helical" evidence="3">
    <location>
        <begin position="29"/>
        <end position="48"/>
    </location>
</feature>
<organism evidence="5 6">
    <name type="scientific">Glarea lozoyensis (strain ATCC 20868 / MF5171)</name>
    <dbReference type="NCBI Taxonomy" id="1116229"/>
    <lineage>
        <taxon>Eukaryota</taxon>
        <taxon>Fungi</taxon>
        <taxon>Dikarya</taxon>
        <taxon>Ascomycota</taxon>
        <taxon>Pezizomycotina</taxon>
        <taxon>Leotiomycetes</taxon>
        <taxon>Helotiales</taxon>
        <taxon>Helotiaceae</taxon>
        <taxon>Glarea</taxon>
    </lineage>
</organism>
<proteinExistence type="predicted"/>
<dbReference type="InterPro" id="IPR011008">
    <property type="entry name" value="Dimeric_a/b-barrel"/>
</dbReference>
<dbReference type="SMART" id="SM00886">
    <property type="entry name" value="Dabb"/>
    <property type="match status" value="1"/>
</dbReference>
<dbReference type="HOGENOM" id="CLU_1272411_0_0_1"/>
<evidence type="ECO:0000259" key="4">
    <source>
        <dbReference type="PROSITE" id="PS51502"/>
    </source>
</evidence>
<dbReference type="PANTHER" id="PTHR33178">
    <property type="match status" value="1"/>
</dbReference>
<evidence type="ECO:0000313" key="6">
    <source>
        <dbReference type="Proteomes" id="UP000016922"/>
    </source>
</evidence>
<sequence length="217" mass="23820">MAYNFITSANTARKPSVSHPNARGNRGPVLSLVLAGLALVLFLQWSVYGTARDHVERVGGMGGSSGVVSTVGVVNGVEGIGSEIDEQEMALLGGIVHVVMFEFVVGVEEELVRHTCDRFIGLKDKALTRWKREPYIKRIVGGRDNSIEDLQRGITHIFIVEFENEADRKYYVESDPAHKAFKKDLKDIVKTSQVIDFVPGFFGLLKANEKGGTPESS</sequence>
<dbReference type="Proteomes" id="UP000016922">
    <property type="component" value="Unassembled WGS sequence"/>
</dbReference>
<evidence type="ECO:0000256" key="1">
    <source>
        <dbReference type="ARBA" id="ARBA00011738"/>
    </source>
</evidence>
<feature type="region of interest" description="Disordered" evidence="2">
    <location>
        <begin position="1"/>
        <end position="22"/>
    </location>
</feature>
<keyword evidence="3" id="KW-1133">Transmembrane helix</keyword>
<dbReference type="InterPro" id="IPR044662">
    <property type="entry name" value="HS1/DABB1-like"/>
</dbReference>
<dbReference type="EMBL" id="KE145369">
    <property type="protein sequence ID" value="EPE27785.1"/>
    <property type="molecule type" value="Genomic_DNA"/>
</dbReference>
<dbReference type="Gene3D" id="3.30.70.100">
    <property type="match status" value="1"/>
</dbReference>